<dbReference type="EMBL" id="JAACNO010002937">
    <property type="protein sequence ID" value="KAF4129608.1"/>
    <property type="molecule type" value="Genomic_DNA"/>
</dbReference>
<accession>A0A8S9TUG6</accession>
<comment type="caution">
    <text evidence="1">The sequence shown here is derived from an EMBL/GenBank/DDBJ whole genome shotgun (WGS) entry which is preliminary data.</text>
</comment>
<sequence length="172" mass="18860">MFPFRYDVHWTFILRKRRGGEQGAQRKRPRMTRQLGIPGQQARRIGLRPVQAVDYVRAVQGIAKDHSIDEDYNEEEERADGGDAGAVDAMVNANAVYAVDNVNDTDDADTVAVEDDDKKLFGDSDDDVDDLVRNDGAATGADKRLSVDAAGDASTGVILCCFARAVLLVWIC</sequence>
<dbReference type="Proteomes" id="UP000704712">
    <property type="component" value="Unassembled WGS sequence"/>
</dbReference>
<reference evidence="1" key="1">
    <citation type="submission" date="2020-03" db="EMBL/GenBank/DDBJ databases">
        <title>Hybrid Assembly of Korean Phytophthora infestans isolates.</title>
        <authorList>
            <person name="Prokchorchik M."/>
            <person name="Lee Y."/>
            <person name="Seo J."/>
            <person name="Cho J.-H."/>
            <person name="Park Y.-E."/>
            <person name="Jang D.-C."/>
            <person name="Im J.-S."/>
            <person name="Choi J.-G."/>
            <person name="Park H.-J."/>
            <person name="Lee G.-B."/>
            <person name="Lee Y.-G."/>
            <person name="Hong S.-Y."/>
            <person name="Cho K."/>
            <person name="Sohn K.H."/>
        </authorList>
    </citation>
    <scope>NUCLEOTIDE SEQUENCE</scope>
    <source>
        <strain evidence="1">KR_2_A2</strain>
    </source>
</reference>
<protein>
    <submittedName>
        <fullName evidence="1">Uncharacterized protein</fullName>
    </submittedName>
</protein>
<name>A0A8S9TUG6_PHYIN</name>
<organism evidence="1 2">
    <name type="scientific">Phytophthora infestans</name>
    <name type="common">Potato late blight agent</name>
    <name type="synonym">Botrytis infestans</name>
    <dbReference type="NCBI Taxonomy" id="4787"/>
    <lineage>
        <taxon>Eukaryota</taxon>
        <taxon>Sar</taxon>
        <taxon>Stramenopiles</taxon>
        <taxon>Oomycota</taxon>
        <taxon>Peronosporomycetes</taxon>
        <taxon>Peronosporales</taxon>
        <taxon>Peronosporaceae</taxon>
        <taxon>Phytophthora</taxon>
    </lineage>
</organism>
<dbReference type="AlphaFoldDB" id="A0A8S9TUG6"/>
<gene>
    <name evidence="1" type="ORF">GN958_ATG21103</name>
</gene>
<evidence type="ECO:0000313" key="1">
    <source>
        <dbReference type="EMBL" id="KAF4129608.1"/>
    </source>
</evidence>
<proteinExistence type="predicted"/>
<evidence type="ECO:0000313" key="2">
    <source>
        <dbReference type="Proteomes" id="UP000704712"/>
    </source>
</evidence>